<name>A0A1R2BIE1_9CILI</name>
<protein>
    <recommendedName>
        <fullName evidence="4">Translin-associated factor X-interacting protein 1 N-terminal domain-containing protein</fullName>
    </recommendedName>
</protein>
<keyword evidence="3" id="KW-1185">Reference proteome</keyword>
<evidence type="ECO:0000256" key="1">
    <source>
        <dbReference type="SAM" id="Coils"/>
    </source>
</evidence>
<reference evidence="2 3" key="1">
    <citation type="submission" date="2016-11" db="EMBL/GenBank/DDBJ databases">
        <title>The macronuclear genome of Stentor coeruleus: a giant cell with tiny introns.</title>
        <authorList>
            <person name="Slabodnick M."/>
            <person name="Ruby J.G."/>
            <person name="Reiff S.B."/>
            <person name="Swart E.C."/>
            <person name="Gosai S."/>
            <person name="Prabakaran S."/>
            <person name="Witkowska E."/>
            <person name="Larue G.E."/>
            <person name="Fisher S."/>
            <person name="Freeman R.M."/>
            <person name="Gunawardena J."/>
            <person name="Chu W."/>
            <person name="Stover N.A."/>
            <person name="Gregory B.D."/>
            <person name="Nowacki M."/>
            <person name="Derisi J."/>
            <person name="Roy S.W."/>
            <person name="Marshall W.F."/>
            <person name="Sood P."/>
        </authorList>
    </citation>
    <scope>NUCLEOTIDE SEQUENCE [LARGE SCALE GENOMIC DNA]</scope>
    <source>
        <strain evidence="2">WM001</strain>
    </source>
</reference>
<sequence length="228" mass="27038">MLNLTENTSEKPENVIFKPHRQQASLTLGNCHEIINHSEKAHYLALKLTRMLQNRTNQCSIFQIYSEILFDISEYFPEFKDLLLTVRKGLSISAVKEKDYEEFEFRKEIEGCNFELQDVLNKERKEKSKLARKLDVLSEEYYRMKEQFEDMQKKIFKYEKVIFPESSEFIKADKVLQDIRSQYSMIQKQKSCILELKRSDTKIKKLLEKCNSNGASFGQILQCNVYDN</sequence>
<evidence type="ECO:0000313" key="3">
    <source>
        <dbReference type="Proteomes" id="UP000187209"/>
    </source>
</evidence>
<evidence type="ECO:0008006" key="4">
    <source>
        <dbReference type="Google" id="ProtNLM"/>
    </source>
</evidence>
<organism evidence="2 3">
    <name type="scientific">Stentor coeruleus</name>
    <dbReference type="NCBI Taxonomy" id="5963"/>
    <lineage>
        <taxon>Eukaryota</taxon>
        <taxon>Sar</taxon>
        <taxon>Alveolata</taxon>
        <taxon>Ciliophora</taxon>
        <taxon>Postciliodesmatophora</taxon>
        <taxon>Heterotrichea</taxon>
        <taxon>Heterotrichida</taxon>
        <taxon>Stentoridae</taxon>
        <taxon>Stentor</taxon>
    </lineage>
</organism>
<dbReference type="EMBL" id="MPUH01000628">
    <property type="protein sequence ID" value="OMJ76509.1"/>
    <property type="molecule type" value="Genomic_DNA"/>
</dbReference>
<evidence type="ECO:0000313" key="2">
    <source>
        <dbReference type="EMBL" id="OMJ76509.1"/>
    </source>
</evidence>
<keyword evidence="1" id="KW-0175">Coiled coil</keyword>
<proteinExistence type="predicted"/>
<gene>
    <name evidence="2" type="ORF">SteCoe_24132</name>
</gene>
<dbReference type="AlphaFoldDB" id="A0A1R2BIE1"/>
<comment type="caution">
    <text evidence="2">The sequence shown here is derived from an EMBL/GenBank/DDBJ whole genome shotgun (WGS) entry which is preliminary data.</text>
</comment>
<feature type="coiled-coil region" evidence="1">
    <location>
        <begin position="120"/>
        <end position="154"/>
    </location>
</feature>
<dbReference type="Proteomes" id="UP000187209">
    <property type="component" value="Unassembled WGS sequence"/>
</dbReference>
<accession>A0A1R2BIE1</accession>